<dbReference type="Pfam" id="PF00106">
    <property type="entry name" value="adh_short"/>
    <property type="match status" value="1"/>
</dbReference>
<dbReference type="EMBL" id="UINC01009277">
    <property type="protein sequence ID" value="SVA41635.1"/>
    <property type="molecule type" value="Genomic_DNA"/>
</dbReference>
<organism evidence="3">
    <name type="scientific">marine metagenome</name>
    <dbReference type="NCBI Taxonomy" id="408172"/>
    <lineage>
        <taxon>unclassified sequences</taxon>
        <taxon>metagenomes</taxon>
        <taxon>ecological metagenomes</taxon>
    </lineage>
</organism>
<dbReference type="Gene3D" id="3.40.50.720">
    <property type="entry name" value="NAD(P)-binding Rossmann-like Domain"/>
    <property type="match status" value="1"/>
</dbReference>
<sequence length="267" mass="28667">MRNLKGKSVLVTGASKGIGSYIVNTLAKEGLNIICVARSEDELNKAKLKVEELGSSAHVFPFDLQNIRLIPELINDIRSEIGEIDILVNNAGIEMYRKYGDYSARELNSILAVNLHAPMELTRLLLPGMLDRGAGHVVNVASLAGCKGVAYNAIYSATKAGMIMWSEGLRQELKGTGVGVSTIKPGYISEAGMFHNSGQEAPKLLGTSPPQAVADAVLRAIKGNKAELIVNKGPIKPLLALNVFTPVFGDTLVRWFGVQELSAKRVS</sequence>
<accession>A0A381VMR9</accession>
<dbReference type="PRINTS" id="PR00080">
    <property type="entry name" value="SDRFAMILY"/>
</dbReference>
<dbReference type="GO" id="GO:0016020">
    <property type="term" value="C:membrane"/>
    <property type="evidence" value="ECO:0007669"/>
    <property type="project" value="TreeGrafter"/>
</dbReference>
<name>A0A381VMR9_9ZZZZ</name>
<dbReference type="PROSITE" id="PS00061">
    <property type="entry name" value="ADH_SHORT"/>
    <property type="match status" value="1"/>
</dbReference>
<proteinExistence type="inferred from homology"/>
<dbReference type="InterPro" id="IPR036291">
    <property type="entry name" value="NAD(P)-bd_dom_sf"/>
</dbReference>
<dbReference type="PRINTS" id="PR00081">
    <property type="entry name" value="GDHRDH"/>
</dbReference>
<dbReference type="SUPFAM" id="SSF51735">
    <property type="entry name" value="NAD(P)-binding Rossmann-fold domains"/>
    <property type="match status" value="1"/>
</dbReference>
<evidence type="ECO:0000313" key="3">
    <source>
        <dbReference type="EMBL" id="SVA41635.1"/>
    </source>
</evidence>
<gene>
    <name evidence="3" type="ORF">METZ01_LOCUS94489</name>
</gene>
<evidence type="ECO:0000256" key="2">
    <source>
        <dbReference type="ARBA" id="ARBA00023002"/>
    </source>
</evidence>
<dbReference type="GO" id="GO:0016491">
    <property type="term" value="F:oxidoreductase activity"/>
    <property type="evidence" value="ECO:0007669"/>
    <property type="project" value="UniProtKB-KW"/>
</dbReference>
<reference evidence="3" key="1">
    <citation type="submission" date="2018-05" db="EMBL/GenBank/DDBJ databases">
        <authorList>
            <person name="Lanie J.A."/>
            <person name="Ng W.-L."/>
            <person name="Kazmierczak K.M."/>
            <person name="Andrzejewski T.M."/>
            <person name="Davidsen T.M."/>
            <person name="Wayne K.J."/>
            <person name="Tettelin H."/>
            <person name="Glass J.I."/>
            <person name="Rusch D."/>
            <person name="Podicherti R."/>
            <person name="Tsui H.-C.T."/>
            <person name="Winkler M.E."/>
        </authorList>
    </citation>
    <scope>NUCLEOTIDE SEQUENCE</scope>
</reference>
<dbReference type="PANTHER" id="PTHR44196:SF1">
    <property type="entry name" value="DEHYDROGENASE_REDUCTASE SDR FAMILY MEMBER 7B"/>
    <property type="match status" value="1"/>
</dbReference>
<evidence type="ECO:0008006" key="4">
    <source>
        <dbReference type="Google" id="ProtNLM"/>
    </source>
</evidence>
<dbReference type="InterPro" id="IPR020904">
    <property type="entry name" value="Sc_DH/Rdtase_CS"/>
</dbReference>
<dbReference type="PANTHER" id="PTHR44196">
    <property type="entry name" value="DEHYDROGENASE/REDUCTASE SDR FAMILY MEMBER 7B"/>
    <property type="match status" value="1"/>
</dbReference>
<keyword evidence="2" id="KW-0560">Oxidoreductase</keyword>
<protein>
    <recommendedName>
        <fullName evidence="4">Ketoacyl reductase</fullName>
    </recommendedName>
</protein>
<dbReference type="AlphaFoldDB" id="A0A381VMR9"/>
<dbReference type="PIRSF" id="PIRSF000126">
    <property type="entry name" value="11-beta-HSD1"/>
    <property type="match status" value="1"/>
</dbReference>
<dbReference type="InterPro" id="IPR002347">
    <property type="entry name" value="SDR_fam"/>
</dbReference>
<evidence type="ECO:0000256" key="1">
    <source>
        <dbReference type="ARBA" id="ARBA00006484"/>
    </source>
</evidence>
<comment type="similarity">
    <text evidence="1">Belongs to the short-chain dehydrogenases/reductases (SDR) family.</text>
</comment>